<dbReference type="eggNOG" id="ENOG503497J">
    <property type="taxonomic scope" value="Bacteria"/>
</dbReference>
<dbReference type="OrthoDB" id="121573at2"/>
<sequence>MTLLEKVLAETRRYEHALLTFSAREQNGVVELVIELKDKGLGLHTYYAPVHARDIEHAQFPWTFQRYLYDCMHDYLVEMFLHTPQSRDARP</sequence>
<dbReference type="STRING" id="234267.Acid_7858"/>
<evidence type="ECO:0000313" key="1">
    <source>
        <dbReference type="EMBL" id="ABJ88753.1"/>
    </source>
</evidence>
<gene>
    <name evidence="1" type="ordered locus">Acid_7858</name>
</gene>
<dbReference type="AlphaFoldDB" id="Q01NL7"/>
<dbReference type="KEGG" id="sus:Acid_7858"/>
<accession>Q01NL7</accession>
<name>Q01NL7_SOLUE</name>
<protein>
    <submittedName>
        <fullName evidence="1">Uncharacterized protein</fullName>
    </submittedName>
</protein>
<dbReference type="EMBL" id="CP000473">
    <property type="protein sequence ID" value="ABJ88753.1"/>
    <property type="molecule type" value="Genomic_DNA"/>
</dbReference>
<dbReference type="HOGENOM" id="CLU_2425357_0_0_0"/>
<reference evidence="1" key="1">
    <citation type="submission" date="2006-10" db="EMBL/GenBank/DDBJ databases">
        <title>Complete sequence of Solibacter usitatus Ellin6076.</title>
        <authorList>
            <consortium name="US DOE Joint Genome Institute"/>
            <person name="Copeland A."/>
            <person name="Lucas S."/>
            <person name="Lapidus A."/>
            <person name="Barry K."/>
            <person name="Detter J.C."/>
            <person name="Glavina del Rio T."/>
            <person name="Hammon N."/>
            <person name="Israni S."/>
            <person name="Dalin E."/>
            <person name="Tice H."/>
            <person name="Pitluck S."/>
            <person name="Thompson L.S."/>
            <person name="Brettin T."/>
            <person name="Bruce D."/>
            <person name="Han C."/>
            <person name="Tapia R."/>
            <person name="Gilna P."/>
            <person name="Schmutz J."/>
            <person name="Larimer F."/>
            <person name="Land M."/>
            <person name="Hauser L."/>
            <person name="Kyrpides N."/>
            <person name="Mikhailova N."/>
            <person name="Janssen P.H."/>
            <person name="Kuske C.R."/>
            <person name="Richardson P."/>
        </authorList>
    </citation>
    <scope>NUCLEOTIDE SEQUENCE</scope>
    <source>
        <strain evidence="1">Ellin6076</strain>
    </source>
</reference>
<dbReference type="InParanoid" id="Q01NL7"/>
<organism evidence="1">
    <name type="scientific">Solibacter usitatus (strain Ellin6076)</name>
    <dbReference type="NCBI Taxonomy" id="234267"/>
    <lineage>
        <taxon>Bacteria</taxon>
        <taxon>Pseudomonadati</taxon>
        <taxon>Acidobacteriota</taxon>
        <taxon>Terriglobia</taxon>
        <taxon>Bryobacterales</taxon>
        <taxon>Solibacteraceae</taxon>
        <taxon>Candidatus Solibacter</taxon>
    </lineage>
</organism>
<proteinExistence type="predicted"/>